<evidence type="ECO:0000313" key="8">
    <source>
        <dbReference type="Proteomes" id="UP000242547"/>
    </source>
</evidence>
<proteinExistence type="predicted"/>
<dbReference type="GO" id="GO:0046872">
    <property type="term" value="F:metal ion binding"/>
    <property type="evidence" value="ECO:0007669"/>
    <property type="project" value="UniProtKB-KW"/>
</dbReference>
<dbReference type="PANTHER" id="PTHR46233:SF3">
    <property type="entry name" value="HYDROXYACYLGLUTATHIONE HYDROLASE GLOC"/>
    <property type="match status" value="1"/>
</dbReference>
<dbReference type="InterPro" id="IPR036866">
    <property type="entry name" value="RibonucZ/Hydroxyglut_hydro"/>
</dbReference>
<dbReference type="EMBL" id="PYZH01000097">
    <property type="protein sequence ID" value="PTF11326.1"/>
    <property type="molecule type" value="Genomic_DNA"/>
</dbReference>
<evidence type="ECO:0000256" key="1">
    <source>
        <dbReference type="ARBA" id="ARBA00001947"/>
    </source>
</evidence>
<name>A0A2T4KGP3_9STAP</name>
<dbReference type="GO" id="GO:0016787">
    <property type="term" value="F:hydrolase activity"/>
    <property type="evidence" value="ECO:0007669"/>
    <property type="project" value="UniProtKB-KW"/>
</dbReference>
<evidence type="ECO:0000313" key="7">
    <source>
        <dbReference type="EMBL" id="PTF11326.1"/>
    </source>
</evidence>
<evidence type="ECO:0000313" key="9">
    <source>
        <dbReference type="Proteomes" id="UP000243350"/>
    </source>
</evidence>
<dbReference type="PANTHER" id="PTHR46233">
    <property type="entry name" value="HYDROXYACYLGLUTATHIONE HYDROLASE GLOC"/>
    <property type="match status" value="1"/>
</dbReference>
<dbReference type="Proteomes" id="UP000242547">
    <property type="component" value="Unassembled WGS sequence"/>
</dbReference>
<gene>
    <name evidence="6" type="ORF">BUY44_07765</name>
    <name evidence="7" type="ORF">BUY48_10595</name>
</gene>
<reference evidence="8 9" key="1">
    <citation type="journal article" date="2016" name="Front. Microbiol.">
        <title>Comprehensive Phylogenetic Analysis of Bovine Non-aureus Staphylococci Species Based on Whole-Genome Sequencing.</title>
        <authorList>
            <person name="Naushad S."/>
            <person name="Barkema H.W."/>
            <person name="Luby C."/>
            <person name="Condas L.A."/>
            <person name="Nobrega D.B."/>
            <person name="Carson D.A."/>
            <person name="De Buck J."/>
        </authorList>
    </citation>
    <scope>NUCLEOTIDE SEQUENCE [LARGE SCALE GENOMIC DNA]</scope>
    <source>
        <strain evidence="7 9">SNUC 4143</strain>
        <strain evidence="6 8">SNUC 761</strain>
    </source>
</reference>
<keyword evidence="2" id="KW-0479">Metal-binding</keyword>
<keyword evidence="3 6" id="KW-0378">Hydrolase</keyword>
<dbReference type="Pfam" id="PF00753">
    <property type="entry name" value="Lactamase_B"/>
    <property type="match status" value="1"/>
</dbReference>
<dbReference type="Gene3D" id="3.60.15.10">
    <property type="entry name" value="Ribonuclease Z/Hydroxyacylglutathione hydrolase-like"/>
    <property type="match status" value="1"/>
</dbReference>
<dbReference type="RefSeq" id="WP_107506157.1">
    <property type="nucleotide sequence ID" value="NZ_CP130489.1"/>
</dbReference>
<feature type="domain" description="Metallo-beta-lactamase" evidence="5">
    <location>
        <begin position="12"/>
        <end position="190"/>
    </location>
</feature>
<accession>A0A2T4KGP3</accession>
<protein>
    <submittedName>
        <fullName evidence="6">Hydroxyacylglutathione hydrolase</fullName>
    </submittedName>
</protein>
<sequence length="208" mass="23442">MRISNLTLGLVDTNAYFIENEDDVLLIDPAGESDKIFKKLNQINKPIKAILLTHAHFDHIGALDDVLAKYDVPLYMHKEEFDFLTDPEKNGSAKFKQYGMPLITSKANPTQLDEGYFTIEDFKFNVLHTPGHSPGSLTFVFDEFAVVGDTLFNNGIGRTDLYKGDYETLVDSIKDKLFELDGDLPLFPGHGQYTTVDDEQLNPYLDGQ</sequence>
<dbReference type="CDD" id="cd06262">
    <property type="entry name" value="metallo-hydrolase-like_MBL-fold"/>
    <property type="match status" value="1"/>
</dbReference>
<evidence type="ECO:0000313" key="6">
    <source>
        <dbReference type="EMBL" id="PTE72655.1"/>
    </source>
</evidence>
<evidence type="ECO:0000256" key="4">
    <source>
        <dbReference type="ARBA" id="ARBA00022833"/>
    </source>
</evidence>
<keyword evidence="4" id="KW-0862">Zinc</keyword>
<evidence type="ECO:0000256" key="2">
    <source>
        <dbReference type="ARBA" id="ARBA00022723"/>
    </source>
</evidence>
<comment type="caution">
    <text evidence="6">The sequence shown here is derived from an EMBL/GenBank/DDBJ whole genome shotgun (WGS) entry which is preliminary data.</text>
</comment>
<dbReference type="AlphaFoldDB" id="A0A2T4KGP3"/>
<reference evidence="6" key="2">
    <citation type="submission" date="2018-03" db="EMBL/GenBank/DDBJ databases">
        <authorList>
            <person name="Keele B.F."/>
        </authorList>
    </citation>
    <scope>NUCLEOTIDE SEQUENCE</scope>
    <source>
        <strain evidence="7">SNUC 4143</strain>
        <strain evidence="6">SNUC 761</strain>
    </source>
</reference>
<dbReference type="InterPro" id="IPR051453">
    <property type="entry name" value="MBL_Glyoxalase_II"/>
</dbReference>
<dbReference type="EMBL" id="PYZL01000050">
    <property type="protein sequence ID" value="PTE72655.1"/>
    <property type="molecule type" value="Genomic_DNA"/>
</dbReference>
<dbReference type="InterPro" id="IPR001279">
    <property type="entry name" value="Metallo-B-lactamas"/>
</dbReference>
<dbReference type="SMART" id="SM00849">
    <property type="entry name" value="Lactamase_B"/>
    <property type="match status" value="1"/>
</dbReference>
<organism evidence="6 8">
    <name type="scientific">Staphylococcus devriesei</name>
    <dbReference type="NCBI Taxonomy" id="586733"/>
    <lineage>
        <taxon>Bacteria</taxon>
        <taxon>Bacillati</taxon>
        <taxon>Bacillota</taxon>
        <taxon>Bacilli</taxon>
        <taxon>Bacillales</taxon>
        <taxon>Staphylococcaceae</taxon>
        <taxon>Staphylococcus</taxon>
    </lineage>
</organism>
<evidence type="ECO:0000259" key="5">
    <source>
        <dbReference type="SMART" id="SM00849"/>
    </source>
</evidence>
<evidence type="ECO:0000256" key="3">
    <source>
        <dbReference type="ARBA" id="ARBA00022801"/>
    </source>
</evidence>
<dbReference type="Proteomes" id="UP000243350">
    <property type="component" value="Unassembled WGS sequence"/>
</dbReference>
<comment type="cofactor">
    <cofactor evidence="1">
        <name>Zn(2+)</name>
        <dbReference type="ChEBI" id="CHEBI:29105"/>
    </cofactor>
</comment>
<dbReference type="SUPFAM" id="SSF56281">
    <property type="entry name" value="Metallo-hydrolase/oxidoreductase"/>
    <property type="match status" value="1"/>
</dbReference>